<proteinExistence type="predicted"/>
<protein>
    <submittedName>
        <fullName evidence="4">Metallophosphoesterase</fullName>
    </submittedName>
</protein>
<name>A0ABW1X1N2_9ACTN</name>
<organism evidence="4 5">
    <name type="scientific">Luteococcus sanguinis</name>
    <dbReference type="NCBI Taxonomy" id="174038"/>
    <lineage>
        <taxon>Bacteria</taxon>
        <taxon>Bacillati</taxon>
        <taxon>Actinomycetota</taxon>
        <taxon>Actinomycetes</taxon>
        <taxon>Propionibacteriales</taxon>
        <taxon>Propionibacteriaceae</taxon>
        <taxon>Luteococcus</taxon>
    </lineage>
</organism>
<keyword evidence="2" id="KW-0378">Hydrolase</keyword>
<dbReference type="RefSeq" id="WP_343886511.1">
    <property type="nucleotide sequence ID" value="NZ_BAAAKI010000016.1"/>
</dbReference>
<reference evidence="5" key="1">
    <citation type="journal article" date="2019" name="Int. J. Syst. Evol. Microbiol.">
        <title>The Global Catalogue of Microorganisms (GCM) 10K type strain sequencing project: providing services to taxonomists for standard genome sequencing and annotation.</title>
        <authorList>
            <consortium name="The Broad Institute Genomics Platform"/>
            <consortium name="The Broad Institute Genome Sequencing Center for Infectious Disease"/>
            <person name="Wu L."/>
            <person name="Ma J."/>
        </authorList>
    </citation>
    <scope>NUCLEOTIDE SEQUENCE [LARGE SCALE GENOMIC DNA]</scope>
    <source>
        <strain evidence="5">CGMCC 1.15277</strain>
    </source>
</reference>
<dbReference type="Proteomes" id="UP001596266">
    <property type="component" value="Unassembled WGS sequence"/>
</dbReference>
<evidence type="ECO:0000259" key="3">
    <source>
        <dbReference type="Pfam" id="PF00149"/>
    </source>
</evidence>
<dbReference type="Pfam" id="PF00149">
    <property type="entry name" value="Metallophos"/>
    <property type="match status" value="1"/>
</dbReference>
<keyword evidence="5" id="KW-1185">Reference proteome</keyword>
<dbReference type="PANTHER" id="PTHR31302:SF31">
    <property type="entry name" value="PHOSPHODIESTERASE YAEI"/>
    <property type="match status" value="1"/>
</dbReference>
<feature type="domain" description="Calcineurin-like phosphoesterase" evidence="3">
    <location>
        <begin position="52"/>
        <end position="213"/>
    </location>
</feature>
<keyword evidence="1" id="KW-0479">Metal-binding</keyword>
<evidence type="ECO:0000313" key="5">
    <source>
        <dbReference type="Proteomes" id="UP001596266"/>
    </source>
</evidence>
<evidence type="ECO:0000256" key="2">
    <source>
        <dbReference type="ARBA" id="ARBA00022801"/>
    </source>
</evidence>
<dbReference type="InterPro" id="IPR051158">
    <property type="entry name" value="Metallophosphoesterase_sf"/>
</dbReference>
<evidence type="ECO:0000313" key="4">
    <source>
        <dbReference type="EMBL" id="MFC6397265.1"/>
    </source>
</evidence>
<accession>A0ABW1X1N2</accession>
<dbReference type="EMBL" id="JBHSUA010000019">
    <property type="protein sequence ID" value="MFC6397265.1"/>
    <property type="molecule type" value="Genomic_DNA"/>
</dbReference>
<dbReference type="PANTHER" id="PTHR31302">
    <property type="entry name" value="TRANSMEMBRANE PROTEIN WITH METALLOPHOSPHOESTERASE DOMAIN-RELATED"/>
    <property type="match status" value="1"/>
</dbReference>
<dbReference type="InterPro" id="IPR029052">
    <property type="entry name" value="Metallo-depent_PP-like"/>
</dbReference>
<sequence length="274" mass="29706">MHRTHRWLRRLAALALVGALLLAGLVLESRREIASVKLATLDLASDKLDGTLRVLQITDTHDQDAARWHQVVAHARDTRPDLIALTGDVVNTYTSDYGRLDAFMTELAALKIPTYYVQGNHDHWEGHLPAVTATLEKHGVTVLANTHTTFDGPWGNLDLLGTTDYYDSDASLPAAMAGTRTDAFQLVLTHDPAIVDDLATSGAELAICGHTHGGQVRLPFIGALYAPGQGFLPDYDKGLFTVGNSRLYIDSGAGQTAPLRFLDPAQVTLITLHP</sequence>
<gene>
    <name evidence="4" type="ORF">ACFP57_09770</name>
</gene>
<dbReference type="Gene3D" id="3.60.21.10">
    <property type="match status" value="1"/>
</dbReference>
<dbReference type="InterPro" id="IPR004843">
    <property type="entry name" value="Calcineurin-like_PHP"/>
</dbReference>
<comment type="caution">
    <text evidence="4">The sequence shown here is derived from an EMBL/GenBank/DDBJ whole genome shotgun (WGS) entry which is preliminary data.</text>
</comment>
<dbReference type="SUPFAM" id="SSF56300">
    <property type="entry name" value="Metallo-dependent phosphatases"/>
    <property type="match status" value="1"/>
</dbReference>
<evidence type="ECO:0000256" key="1">
    <source>
        <dbReference type="ARBA" id="ARBA00022723"/>
    </source>
</evidence>